<keyword evidence="3" id="KW-1185">Reference proteome</keyword>
<feature type="transmembrane region" description="Helical" evidence="1">
    <location>
        <begin position="21"/>
        <end position="39"/>
    </location>
</feature>
<evidence type="ECO:0000313" key="3">
    <source>
        <dbReference type="Proteomes" id="UP001201163"/>
    </source>
</evidence>
<sequence length="93" mass="9912">MSFLLLPICYFLQNGMSPDDLGLILAGGAVLILMIRVTCRAMRVVSAHLMTPTADLCLNMLVGGALDLEAGGLAEVEDPIDRDPDDHATDPET</sequence>
<proteinExistence type="predicted"/>
<keyword evidence="1" id="KW-0812">Transmembrane</keyword>
<keyword evidence="1" id="KW-0472">Membrane</keyword>
<comment type="caution">
    <text evidence="2">The sequence shown here is derived from an EMBL/GenBank/DDBJ whole genome shotgun (WGS) entry which is preliminary data.</text>
</comment>
<reference evidence="2" key="1">
    <citation type="submission" date="2022-01" db="EMBL/GenBank/DDBJ databases">
        <title>Comparative genomics reveals a dynamic genome evolution in the ectomycorrhizal milk-cap (Lactarius) mushrooms.</title>
        <authorList>
            <consortium name="DOE Joint Genome Institute"/>
            <person name="Lebreton A."/>
            <person name="Tang N."/>
            <person name="Kuo A."/>
            <person name="LaButti K."/>
            <person name="Drula E."/>
            <person name="Barry K."/>
            <person name="Clum A."/>
            <person name="Lipzen A."/>
            <person name="Mousain D."/>
            <person name="Ng V."/>
            <person name="Wang R."/>
            <person name="Wang X."/>
            <person name="Dai Y."/>
            <person name="Henrissat B."/>
            <person name="Grigoriev I.V."/>
            <person name="Guerin-Laguette A."/>
            <person name="Yu F."/>
            <person name="Martin F.M."/>
        </authorList>
    </citation>
    <scope>NUCLEOTIDE SEQUENCE</scope>
    <source>
        <strain evidence="2">QP</strain>
    </source>
</reference>
<dbReference type="AlphaFoldDB" id="A0AAD4LJM2"/>
<evidence type="ECO:0000313" key="2">
    <source>
        <dbReference type="EMBL" id="KAH8994413.1"/>
    </source>
</evidence>
<dbReference type="Proteomes" id="UP001201163">
    <property type="component" value="Unassembled WGS sequence"/>
</dbReference>
<gene>
    <name evidence="2" type="ORF">EDB92DRAFT_1943749</name>
</gene>
<name>A0AAD4LJM2_9AGAM</name>
<evidence type="ECO:0000256" key="1">
    <source>
        <dbReference type="SAM" id="Phobius"/>
    </source>
</evidence>
<dbReference type="EMBL" id="JAKELL010000014">
    <property type="protein sequence ID" value="KAH8994413.1"/>
    <property type="molecule type" value="Genomic_DNA"/>
</dbReference>
<organism evidence="2 3">
    <name type="scientific">Lactarius akahatsu</name>
    <dbReference type="NCBI Taxonomy" id="416441"/>
    <lineage>
        <taxon>Eukaryota</taxon>
        <taxon>Fungi</taxon>
        <taxon>Dikarya</taxon>
        <taxon>Basidiomycota</taxon>
        <taxon>Agaricomycotina</taxon>
        <taxon>Agaricomycetes</taxon>
        <taxon>Russulales</taxon>
        <taxon>Russulaceae</taxon>
        <taxon>Lactarius</taxon>
    </lineage>
</organism>
<protein>
    <submittedName>
        <fullName evidence="2">Uncharacterized protein</fullName>
    </submittedName>
</protein>
<accession>A0AAD4LJM2</accession>
<keyword evidence="1" id="KW-1133">Transmembrane helix</keyword>